<dbReference type="KEGG" id="pgin:FRZ67_18340"/>
<organism evidence="1 2">
    <name type="scientific">Panacibacter ginsenosidivorans</name>
    <dbReference type="NCBI Taxonomy" id="1813871"/>
    <lineage>
        <taxon>Bacteria</taxon>
        <taxon>Pseudomonadati</taxon>
        <taxon>Bacteroidota</taxon>
        <taxon>Chitinophagia</taxon>
        <taxon>Chitinophagales</taxon>
        <taxon>Chitinophagaceae</taxon>
        <taxon>Panacibacter</taxon>
    </lineage>
</organism>
<keyword evidence="2" id="KW-1185">Reference proteome</keyword>
<evidence type="ECO:0000313" key="2">
    <source>
        <dbReference type="Proteomes" id="UP000321533"/>
    </source>
</evidence>
<dbReference type="EMBL" id="CP042435">
    <property type="protein sequence ID" value="QEC69174.1"/>
    <property type="molecule type" value="Genomic_DNA"/>
</dbReference>
<sequence>MKLQDFISMLTSQLKEEEICHETAIRNEKFFQAHKIMQRITSLRKAINKAAAHSHENLYVSQVKFQLL</sequence>
<evidence type="ECO:0000313" key="1">
    <source>
        <dbReference type="EMBL" id="QEC69174.1"/>
    </source>
</evidence>
<dbReference type="Proteomes" id="UP000321533">
    <property type="component" value="Chromosome"/>
</dbReference>
<name>A0A5B8VCJ2_9BACT</name>
<dbReference type="RefSeq" id="WP_147191957.1">
    <property type="nucleotide sequence ID" value="NZ_CP042435.1"/>
</dbReference>
<protein>
    <submittedName>
        <fullName evidence="1">Uncharacterized protein</fullName>
    </submittedName>
</protein>
<reference evidence="1 2" key="1">
    <citation type="journal article" date="2016" name="Int. J. Syst. Evol. Microbiol.">
        <title>Panacibacter ginsenosidivorans gen. nov., sp. nov., with ginsenoside converting activity isolated from soil of a ginseng field.</title>
        <authorList>
            <person name="Siddiqi M.Z."/>
            <person name="Muhammad Shafi S."/>
            <person name="Choi K.D."/>
            <person name="Im W.T."/>
        </authorList>
    </citation>
    <scope>NUCLEOTIDE SEQUENCE [LARGE SCALE GENOMIC DNA]</scope>
    <source>
        <strain evidence="1 2">Gsoil1550</strain>
    </source>
</reference>
<dbReference type="AlphaFoldDB" id="A0A5B8VCJ2"/>
<proteinExistence type="predicted"/>
<accession>A0A5B8VCJ2</accession>
<gene>
    <name evidence="1" type="ORF">FRZ67_18340</name>
</gene>